<dbReference type="EMBL" id="CVQI01037899">
    <property type="protein sequence ID" value="CRK48768.1"/>
    <property type="molecule type" value="Genomic_DNA"/>
</dbReference>
<evidence type="ECO:0000256" key="1">
    <source>
        <dbReference type="SAM" id="MobiDB-lite"/>
    </source>
</evidence>
<name>A0A0G4NQM8_VERLO</name>
<feature type="region of interest" description="Disordered" evidence="1">
    <location>
        <begin position="30"/>
        <end position="98"/>
    </location>
</feature>
<dbReference type="Proteomes" id="UP000045706">
    <property type="component" value="Unassembled WGS sequence"/>
</dbReference>
<dbReference type="AlphaFoldDB" id="A0A0G4NQM8"/>
<proteinExistence type="predicted"/>
<reference evidence="3" key="1">
    <citation type="submission" date="2015-05" db="EMBL/GenBank/DDBJ databases">
        <authorList>
            <person name="Fogelqvist Johan"/>
        </authorList>
    </citation>
    <scope>NUCLEOTIDE SEQUENCE [LARGE SCALE GENOMIC DNA]</scope>
</reference>
<organism evidence="2 3">
    <name type="scientific">Verticillium longisporum</name>
    <name type="common">Verticillium dahliae var. longisporum</name>
    <dbReference type="NCBI Taxonomy" id="100787"/>
    <lineage>
        <taxon>Eukaryota</taxon>
        <taxon>Fungi</taxon>
        <taxon>Dikarya</taxon>
        <taxon>Ascomycota</taxon>
        <taxon>Pezizomycotina</taxon>
        <taxon>Sordariomycetes</taxon>
        <taxon>Hypocreomycetidae</taxon>
        <taxon>Glomerellales</taxon>
        <taxon>Plectosphaerellaceae</taxon>
        <taxon>Verticillium</taxon>
    </lineage>
</organism>
<feature type="compositionally biased region" description="Basic residues" evidence="1">
    <location>
        <begin position="68"/>
        <end position="86"/>
    </location>
</feature>
<evidence type="ECO:0000313" key="3">
    <source>
        <dbReference type="Proteomes" id="UP000045706"/>
    </source>
</evidence>
<sequence>RHYEDAEDADAQLRHGLGRHPQVHLLGLLPPGRQVQGLGRVHQPAHQPRRPAAPDLGPVRGPPARLHCVPRAHPHVQGVRVHRHGRGSALARGPRRRL</sequence>
<evidence type="ECO:0000313" key="2">
    <source>
        <dbReference type="EMBL" id="CRK48768.1"/>
    </source>
</evidence>
<feature type="non-terminal residue" evidence="2">
    <location>
        <position position="1"/>
    </location>
</feature>
<gene>
    <name evidence="2" type="ORF">BN1723_020652</name>
</gene>
<protein>
    <submittedName>
        <fullName evidence="2">Uncharacterized protein</fullName>
    </submittedName>
</protein>
<accession>A0A0G4NQM8</accession>
<feature type="non-terminal residue" evidence="2">
    <location>
        <position position="98"/>
    </location>
</feature>